<protein>
    <submittedName>
        <fullName evidence="1">Uncharacterized protein</fullName>
    </submittedName>
</protein>
<dbReference type="Gene3D" id="1.10.287.70">
    <property type="match status" value="1"/>
</dbReference>
<feature type="non-terminal residue" evidence="1">
    <location>
        <position position="1"/>
    </location>
</feature>
<dbReference type="EMBL" id="CAJOBD010065526">
    <property type="protein sequence ID" value="CAF4396444.1"/>
    <property type="molecule type" value="Genomic_DNA"/>
</dbReference>
<comment type="caution">
    <text evidence="1">The sequence shown here is derived from an EMBL/GenBank/DDBJ whole genome shotgun (WGS) entry which is preliminary data.</text>
</comment>
<organism evidence="1 2">
    <name type="scientific">Rotaria sordida</name>
    <dbReference type="NCBI Taxonomy" id="392033"/>
    <lineage>
        <taxon>Eukaryota</taxon>
        <taxon>Metazoa</taxon>
        <taxon>Spiralia</taxon>
        <taxon>Gnathifera</taxon>
        <taxon>Rotifera</taxon>
        <taxon>Eurotatoria</taxon>
        <taxon>Bdelloidea</taxon>
        <taxon>Philodinida</taxon>
        <taxon>Philodinidae</taxon>
        <taxon>Rotaria</taxon>
    </lineage>
</organism>
<dbReference type="AlphaFoldDB" id="A0A820NZ10"/>
<sequence length="27" mass="3065">PYDFTYDSVPKAMLTLFTVQTGEGWPT</sequence>
<dbReference type="Proteomes" id="UP000663836">
    <property type="component" value="Unassembled WGS sequence"/>
</dbReference>
<proteinExistence type="predicted"/>
<name>A0A820NZ10_9BILA</name>
<evidence type="ECO:0000313" key="2">
    <source>
        <dbReference type="Proteomes" id="UP000663836"/>
    </source>
</evidence>
<accession>A0A820NZ10</accession>
<reference evidence="1" key="1">
    <citation type="submission" date="2021-02" db="EMBL/GenBank/DDBJ databases">
        <authorList>
            <person name="Nowell W R."/>
        </authorList>
    </citation>
    <scope>NUCLEOTIDE SEQUENCE</scope>
</reference>
<evidence type="ECO:0000313" key="1">
    <source>
        <dbReference type="EMBL" id="CAF4396444.1"/>
    </source>
</evidence>
<gene>
    <name evidence="1" type="ORF">JBS370_LOCUS43317</name>
</gene>